<accession>A0ABT0HPN6</accession>
<sequence>MKRSEVLIQRLTNLLNRAVRSRFASGSLIIILILGALIACSKSEDAVTPGGTTTTENAVAIDSITTTSTTKEGNTGTAANADDILANSTFSSTVTVGFGSSVTITNPLAASGVAITESNGDVVINATATGVEYILSGTTTNGSVKIYSDKKFKLTLNGVNITNADGPAINIQSSKRAFVVLTDNTTNSLTDGTTYTANGTEDMKATLFSEGQLIVSGKGSLSVKGNYKHAICSDDYVRVMGGTITVTGAVSDGIHSNDAFIADGGTLNITTSGDGIQCEQGYIVINSGTFTINVVDKGISANYDADTTIDPYVTINGGTITVNSTAGEGIESKSILTINDGIITAKTKDDGLNAGTFIYINGGTVYAYSTSNDAIDSNGKITVTGGKVIAVGSTAPEEGFDCDRNTFKITGGVLVGIAGATSMPTATVSTQPSVILGGSSANQLIHIRSNEGTEALTFLIPRTYATMLFSSPKLKTGQTYTVYTGGSVSNGTSLNGLYTSGTYSIGSQSSTFTTSSMVTRAGGSTGP</sequence>
<organism evidence="2 3">
    <name type="scientific">Spirosoma liriopis</name>
    <dbReference type="NCBI Taxonomy" id="2937440"/>
    <lineage>
        <taxon>Bacteria</taxon>
        <taxon>Pseudomonadati</taxon>
        <taxon>Bacteroidota</taxon>
        <taxon>Cytophagia</taxon>
        <taxon>Cytophagales</taxon>
        <taxon>Cytophagaceae</taxon>
        <taxon>Spirosoma</taxon>
    </lineage>
</organism>
<evidence type="ECO:0000256" key="1">
    <source>
        <dbReference type="SAM" id="Phobius"/>
    </source>
</evidence>
<evidence type="ECO:0000313" key="3">
    <source>
        <dbReference type="Proteomes" id="UP001202180"/>
    </source>
</evidence>
<gene>
    <name evidence="2" type="ORF">M0L20_18290</name>
</gene>
<protein>
    <submittedName>
        <fullName evidence="2">Carbohydrate-binding domain-containing protein</fullName>
    </submittedName>
</protein>
<proteinExistence type="predicted"/>
<feature type="transmembrane region" description="Helical" evidence="1">
    <location>
        <begin position="21"/>
        <end position="39"/>
    </location>
</feature>
<keyword evidence="3" id="KW-1185">Reference proteome</keyword>
<evidence type="ECO:0000313" key="2">
    <source>
        <dbReference type="EMBL" id="MCK8493822.1"/>
    </source>
</evidence>
<keyword evidence="1" id="KW-0812">Transmembrane</keyword>
<name>A0ABT0HPN6_9BACT</name>
<dbReference type="Proteomes" id="UP001202180">
    <property type="component" value="Unassembled WGS sequence"/>
</dbReference>
<dbReference type="EMBL" id="JALPRF010000003">
    <property type="protein sequence ID" value="MCK8493822.1"/>
    <property type="molecule type" value="Genomic_DNA"/>
</dbReference>
<keyword evidence="1" id="KW-1133">Transmembrane helix</keyword>
<dbReference type="InterPro" id="IPR025584">
    <property type="entry name" value="Cthe_2159"/>
</dbReference>
<comment type="caution">
    <text evidence="2">The sequence shown here is derived from an EMBL/GenBank/DDBJ whole genome shotgun (WGS) entry which is preliminary data.</text>
</comment>
<dbReference type="Pfam" id="PF14262">
    <property type="entry name" value="Cthe_2159"/>
    <property type="match status" value="1"/>
</dbReference>
<reference evidence="2 3" key="1">
    <citation type="submission" date="2022-04" db="EMBL/GenBank/DDBJ databases">
        <title>Spirosoma sp. strain RP8 genome sequencing and assembly.</title>
        <authorList>
            <person name="Jung Y."/>
        </authorList>
    </citation>
    <scope>NUCLEOTIDE SEQUENCE [LARGE SCALE GENOMIC DNA]</scope>
    <source>
        <strain evidence="2 3">RP8</strain>
    </source>
</reference>
<keyword evidence="1" id="KW-0472">Membrane</keyword>
<dbReference type="RefSeq" id="WP_248478453.1">
    <property type="nucleotide sequence ID" value="NZ_JALPRF010000003.1"/>
</dbReference>